<evidence type="ECO:0008006" key="3">
    <source>
        <dbReference type="Google" id="ProtNLM"/>
    </source>
</evidence>
<proteinExistence type="predicted"/>
<gene>
    <name evidence="1" type="ORF">CCMP2556_LOCUS18580</name>
</gene>
<accession>A0ABP0KZ39</accession>
<dbReference type="EMBL" id="CAXAMN010010602">
    <property type="protein sequence ID" value="CAK9032176.1"/>
    <property type="molecule type" value="Genomic_DNA"/>
</dbReference>
<dbReference type="Proteomes" id="UP001642484">
    <property type="component" value="Unassembled WGS sequence"/>
</dbReference>
<comment type="caution">
    <text evidence="1">The sequence shown here is derived from an EMBL/GenBank/DDBJ whole genome shotgun (WGS) entry which is preliminary data.</text>
</comment>
<protein>
    <recommendedName>
        <fullName evidence="3">Selenoprotein O</fullName>
    </recommendedName>
</protein>
<evidence type="ECO:0000313" key="2">
    <source>
        <dbReference type="Proteomes" id="UP001642484"/>
    </source>
</evidence>
<reference evidence="1 2" key="1">
    <citation type="submission" date="2024-02" db="EMBL/GenBank/DDBJ databases">
        <authorList>
            <person name="Chen Y."/>
            <person name="Shah S."/>
            <person name="Dougan E. K."/>
            <person name="Thang M."/>
            <person name="Chan C."/>
        </authorList>
    </citation>
    <scope>NUCLEOTIDE SEQUENCE [LARGE SCALE GENOMIC DNA]</scope>
</reference>
<name>A0ABP0KZ39_9DINO</name>
<sequence length="157" mass="17367">MKFGQNLWRMLPSGVPQLREQLARRPWRLEVEHRQALEVRLGMSTAQLLPFLSSRLGDGDVAVGLAKSGRTFLGPALELGDRKLEATQTLVAQMFVAGEVLEAFSCSTPPVGASRQLLRQLWNFQELRWFGGNAHSFDGLLRPDDQLLVDVIGAGQG</sequence>
<evidence type="ECO:0000313" key="1">
    <source>
        <dbReference type="EMBL" id="CAK9032176.1"/>
    </source>
</evidence>
<organism evidence="1 2">
    <name type="scientific">Durusdinium trenchii</name>
    <dbReference type="NCBI Taxonomy" id="1381693"/>
    <lineage>
        <taxon>Eukaryota</taxon>
        <taxon>Sar</taxon>
        <taxon>Alveolata</taxon>
        <taxon>Dinophyceae</taxon>
        <taxon>Suessiales</taxon>
        <taxon>Symbiodiniaceae</taxon>
        <taxon>Durusdinium</taxon>
    </lineage>
</organism>
<keyword evidence="2" id="KW-1185">Reference proteome</keyword>